<keyword evidence="1" id="KW-0732">Signal</keyword>
<feature type="chain" id="PRO_5015653582" evidence="1">
    <location>
        <begin position="19"/>
        <end position="102"/>
    </location>
</feature>
<dbReference type="EMBL" id="KZ679139">
    <property type="protein sequence ID" value="PTB73062.1"/>
    <property type="molecule type" value="Genomic_DNA"/>
</dbReference>
<evidence type="ECO:0000256" key="1">
    <source>
        <dbReference type="SAM" id="SignalP"/>
    </source>
</evidence>
<name>A0A2T4BUT4_TRILO</name>
<keyword evidence="3" id="KW-1185">Reference proteome</keyword>
<protein>
    <submittedName>
        <fullName evidence="2">Uncharacterized protein</fullName>
    </submittedName>
</protein>
<accession>A0A2T4BUT4</accession>
<organism evidence="2 3">
    <name type="scientific">Trichoderma longibrachiatum ATCC 18648</name>
    <dbReference type="NCBI Taxonomy" id="983965"/>
    <lineage>
        <taxon>Eukaryota</taxon>
        <taxon>Fungi</taxon>
        <taxon>Dikarya</taxon>
        <taxon>Ascomycota</taxon>
        <taxon>Pezizomycotina</taxon>
        <taxon>Sordariomycetes</taxon>
        <taxon>Hypocreomycetidae</taxon>
        <taxon>Hypocreales</taxon>
        <taxon>Hypocreaceae</taxon>
        <taxon>Trichoderma</taxon>
    </lineage>
</organism>
<evidence type="ECO:0000313" key="2">
    <source>
        <dbReference type="EMBL" id="PTB73062.1"/>
    </source>
</evidence>
<proteinExistence type="predicted"/>
<dbReference type="AlphaFoldDB" id="A0A2T4BUT4"/>
<sequence>MVLVLVFYSCVCPRLVRLLYETEVLSQDISRVGSISAIVASSLDVRNPVCLDVDVDADGCPGAAIANRGALYSIDLDWGSLTEGLQPTRRWTRECGLASSVK</sequence>
<reference evidence="2 3" key="1">
    <citation type="submission" date="2016-07" db="EMBL/GenBank/DDBJ databases">
        <title>Multiple horizontal gene transfer events from other fungi enriched the ability of initially mycotrophic Trichoderma (Ascomycota) to feed on dead plant biomass.</title>
        <authorList>
            <consortium name="DOE Joint Genome Institute"/>
            <person name="Aerts A."/>
            <person name="Atanasova L."/>
            <person name="Chenthamara K."/>
            <person name="Zhang J."/>
            <person name="Grujic M."/>
            <person name="Henrissat B."/>
            <person name="Kuo A."/>
            <person name="Salamov A."/>
            <person name="Lipzen A."/>
            <person name="Labutti K."/>
            <person name="Barry K."/>
            <person name="Miao Y."/>
            <person name="Rahimi M.J."/>
            <person name="Shen Q."/>
            <person name="Grigoriev I.V."/>
            <person name="Kubicek C.P."/>
            <person name="Druzhinina I.S."/>
        </authorList>
    </citation>
    <scope>NUCLEOTIDE SEQUENCE [LARGE SCALE GENOMIC DNA]</scope>
    <source>
        <strain evidence="2 3">ATCC 18648</strain>
    </source>
</reference>
<dbReference type="Proteomes" id="UP000240760">
    <property type="component" value="Unassembled WGS sequence"/>
</dbReference>
<feature type="signal peptide" evidence="1">
    <location>
        <begin position="1"/>
        <end position="18"/>
    </location>
</feature>
<evidence type="ECO:0000313" key="3">
    <source>
        <dbReference type="Proteomes" id="UP000240760"/>
    </source>
</evidence>
<gene>
    <name evidence="2" type="ORF">M440DRAFT_1404791</name>
</gene>